<evidence type="ECO:0000259" key="1">
    <source>
        <dbReference type="Pfam" id="PF12773"/>
    </source>
</evidence>
<dbReference type="Pfam" id="PF13240">
    <property type="entry name" value="Zn_Ribbon_1"/>
    <property type="match status" value="1"/>
</dbReference>
<feature type="domain" description="Zinc-ribbon" evidence="2">
    <location>
        <begin position="223"/>
        <end position="244"/>
    </location>
</feature>
<organism evidence="3 4">
    <name type="scientific">Hominilimicola fabiformis</name>
    <dbReference type="NCBI Taxonomy" id="2885356"/>
    <lineage>
        <taxon>Bacteria</taxon>
        <taxon>Bacillati</taxon>
        <taxon>Bacillota</taxon>
        <taxon>Clostridia</taxon>
        <taxon>Eubacteriales</taxon>
        <taxon>Oscillospiraceae</taxon>
        <taxon>Hominilimicola</taxon>
    </lineage>
</organism>
<feature type="domain" description="DZANK-type" evidence="1">
    <location>
        <begin position="171"/>
        <end position="214"/>
    </location>
</feature>
<comment type="caution">
    <text evidence="3">The sequence shown here is derived from an EMBL/GenBank/DDBJ whole genome shotgun (WGS) entry which is preliminary data.</text>
</comment>
<dbReference type="Proteomes" id="UP001198242">
    <property type="component" value="Unassembled WGS sequence"/>
</dbReference>
<evidence type="ECO:0000313" key="4">
    <source>
        <dbReference type="Proteomes" id="UP001198242"/>
    </source>
</evidence>
<gene>
    <name evidence="3" type="ORF">LKE05_11580</name>
</gene>
<keyword evidence="4" id="KW-1185">Reference proteome</keyword>
<protein>
    <submittedName>
        <fullName evidence="3">Zinc ribbon domain-containing protein</fullName>
    </submittedName>
</protein>
<evidence type="ECO:0000259" key="2">
    <source>
        <dbReference type="Pfam" id="PF13240"/>
    </source>
</evidence>
<evidence type="ECO:0000313" key="3">
    <source>
        <dbReference type="EMBL" id="MCC2211426.1"/>
    </source>
</evidence>
<proteinExistence type="predicted"/>
<dbReference type="RefSeq" id="WP_308456961.1">
    <property type="nucleotide sequence ID" value="NZ_JAJEQM010000017.1"/>
</dbReference>
<sequence length="252" mass="28414">MQTYDWLSQGENIIFESAASKVWNVKGINLGGNKGGKLILTDKQLVFQAYVFNIGTRLDKIPLENITGTAKTFNPLVPNPNMIKVETRLGEKFEFTFWKKDKEKWLEIIPKAVSEFKSRQGNTINAQRVSCNEFKCLQCGYIGQNAFRFCPICGTEFVEKREDTVEEKISCPKCDVALDKGLKFCSNCGAKLMKECPKCGYDVEDGVKFCPNCGSLIGVEHNCPNCGRVYEEGQRFCFECGTKLINDEENSN</sequence>
<dbReference type="Pfam" id="PF12773">
    <property type="entry name" value="DZR"/>
    <property type="match status" value="1"/>
</dbReference>
<dbReference type="InterPro" id="IPR025874">
    <property type="entry name" value="DZR"/>
</dbReference>
<name>A0AAE3DZQ5_9FIRM</name>
<dbReference type="InterPro" id="IPR026870">
    <property type="entry name" value="Zinc_ribbon_dom"/>
</dbReference>
<dbReference type="AlphaFoldDB" id="A0AAE3DZQ5"/>
<dbReference type="EMBL" id="JAJEQM010000017">
    <property type="protein sequence ID" value="MCC2211426.1"/>
    <property type="molecule type" value="Genomic_DNA"/>
</dbReference>
<accession>A0AAE3DZQ5</accession>
<reference evidence="3 4" key="1">
    <citation type="submission" date="2021-10" db="EMBL/GenBank/DDBJ databases">
        <title>Anaerobic single-cell dispensing facilitates the cultivation of human gut bacteria.</title>
        <authorList>
            <person name="Afrizal A."/>
        </authorList>
    </citation>
    <scope>NUCLEOTIDE SEQUENCE [LARGE SCALE GENOMIC DNA]</scope>
    <source>
        <strain evidence="3 4">CLA-AA-H232</strain>
    </source>
</reference>